<dbReference type="Pfam" id="PF24595">
    <property type="entry name" value="DUF7619"/>
    <property type="match status" value="1"/>
</dbReference>
<evidence type="ECO:0000313" key="4">
    <source>
        <dbReference type="Proteomes" id="UP000322362"/>
    </source>
</evidence>
<evidence type="ECO:0000313" key="3">
    <source>
        <dbReference type="EMBL" id="TYR32968.1"/>
    </source>
</evidence>
<proteinExistence type="predicted"/>
<dbReference type="AlphaFoldDB" id="A0A5D4GX45"/>
<dbReference type="Proteomes" id="UP000322362">
    <property type="component" value="Unassembled WGS sequence"/>
</dbReference>
<dbReference type="RefSeq" id="WP_148920669.1">
    <property type="nucleotide sequence ID" value="NZ_VTAV01000017.1"/>
</dbReference>
<dbReference type="EMBL" id="VTAV01000017">
    <property type="protein sequence ID" value="TYR32968.1"/>
    <property type="molecule type" value="Genomic_DNA"/>
</dbReference>
<evidence type="ECO:0000259" key="2">
    <source>
        <dbReference type="PROSITE" id="PS50093"/>
    </source>
</evidence>
<dbReference type="InterPro" id="IPR035986">
    <property type="entry name" value="PKD_dom_sf"/>
</dbReference>
<comment type="caution">
    <text evidence="3">The sequence shown here is derived from an EMBL/GenBank/DDBJ whole genome shotgun (WGS) entry which is preliminary data.</text>
</comment>
<accession>A0A5D4GX45</accession>
<gene>
    <name evidence="3" type="ORF">FXV77_18190</name>
</gene>
<dbReference type="Pfam" id="PF25233">
    <property type="entry name" value="DUF7849"/>
    <property type="match status" value="1"/>
</dbReference>
<dbReference type="Gene3D" id="2.60.40.10">
    <property type="entry name" value="Immunoglobulins"/>
    <property type="match status" value="1"/>
</dbReference>
<sequence>MKRKLYYLFVAFYCHVAFGQDSLLVRQDTFPSSIQTEYLTNSIKFTPVIRPLVPIPGGRQAYYTYLWDFGDGQFSTQESPEHQYEKSGEYDVSLYIVNNYDNGPRPKKPKTKVKVESKLAHTDKLPNTFERNFFKSNEVFQLFKNANAVPGEDMSLVVGVKPNASKGKILVLTNEKLINPNGFVVANQSRYHNENILSVERKRELESLWANVTHTSITQSGSPDYGIREELNFTGNEAARFFNSLLDEYNTVTQYEIEGDVGDTQFSIINLDITPEMLADTNAIVTVTGIYLADGGNPVIHKLDVPIIKSHDPNKMSVRPALMDYRLQFKKKVLTYKVQFQNDGEGDAKSIRLEMYFPNQVDLNTFELVNLYPKCDTCLTEQDLGCYTYQIKDDDKIIFHFRGIALPGTASPTITDQDSTKGFIRFTLKSHKKLQNRSLPSYTNIYFDKNDPIRTNTSTARFRPGLSPIVTLGLNAPAKHPNDDIGKLTKGLTLGVGLAPIAPYKKPYWQVELYASTFGVDYAASFLDRKGEIPLPNERGGVTYYGYSGIDSTAKKKYLSLQVPVQIRYNISRYVSAGVGALVKTNVNLQNDQQTTYHLINANGVQTAHTVDIPTEKEKLSPLLFSPLADLNIGRTYLGPAFGVRYHFDKMYKSNLNFYLVWRL</sequence>
<protein>
    <submittedName>
        <fullName evidence="3">PKD domain-containing protein</fullName>
    </submittedName>
</protein>
<keyword evidence="1" id="KW-0732">Signal</keyword>
<feature type="signal peptide" evidence="1">
    <location>
        <begin position="1"/>
        <end position="19"/>
    </location>
</feature>
<keyword evidence="4" id="KW-1185">Reference proteome</keyword>
<dbReference type="InterPro" id="IPR000601">
    <property type="entry name" value="PKD_dom"/>
</dbReference>
<dbReference type="InterPro" id="IPR013783">
    <property type="entry name" value="Ig-like_fold"/>
</dbReference>
<dbReference type="InterPro" id="IPR055353">
    <property type="entry name" value="DUF7619"/>
</dbReference>
<name>A0A5D4GX45_9SPHI</name>
<dbReference type="PROSITE" id="PS50093">
    <property type="entry name" value="PKD"/>
    <property type="match status" value="1"/>
</dbReference>
<dbReference type="Pfam" id="PF18911">
    <property type="entry name" value="PKD_4"/>
    <property type="match status" value="1"/>
</dbReference>
<organism evidence="3 4">
    <name type="scientific">Sphingobacterium phlebotomi</name>
    <dbReference type="NCBI Taxonomy" id="2605433"/>
    <lineage>
        <taxon>Bacteria</taxon>
        <taxon>Pseudomonadati</taxon>
        <taxon>Bacteroidota</taxon>
        <taxon>Sphingobacteriia</taxon>
        <taxon>Sphingobacteriales</taxon>
        <taxon>Sphingobacteriaceae</taxon>
        <taxon>Sphingobacterium</taxon>
    </lineage>
</organism>
<feature type="domain" description="PKD" evidence="2">
    <location>
        <begin position="64"/>
        <end position="99"/>
    </location>
</feature>
<evidence type="ECO:0000256" key="1">
    <source>
        <dbReference type="SAM" id="SignalP"/>
    </source>
</evidence>
<feature type="chain" id="PRO_5022910693" evidence="1">
    <location>
        <begin position="20"/>
        <end position="664"/>
    </location>
</feature>
<dbReference type="InterPro" id="IPR057171">
    <property type="entry name" value="DUF7849"/>
</dbReference>
<dbReference type="CDD" id="cd00146">
    <property type="entry name" value="PKD"/>
    <property type="match status" value="1"/>
</dbReference>
<reference evidence="3 4" key="1">
    <citation type="submission" date="2019-08" db="EMBL/GenBank/DDBJ databases">
        <title>Phlebobacter frassis gen. nov. sp. nov., a new member of family Sphingobacteriaceae isolated from sand fly rearing media.</title>
        <authorList>
            <person name="Kakumanu M.L."/>
            <person name="Marayati B.F."/>
            <person name="Wada-Katsumata A."/>
            <person name="Wasserberg G."/>
            <person name="Schal C."/>
            <person name="Apperson C.S."/>
            <person name="Ponnusamy L."/>
        </authorList>
    </citation>
    <scope>NUCLEOTIDE SEQUENCE [LARGE SCALE GENOMIC DNA]</scope>
    <source>
        <strain evidence="3 4">SSI9</strain>
    </source>
</reference>
<dbReference type="SUPFAM" id="SSF49299">
    <property type="entry name" value="PKD domain"/>
    <property type="match status" value="1"/>
</dbReference>